<organism evidence="4 5">
    <name type="scientific">Saccharopolyspora gloriosae</name>
    <dbReference type="NCBI Taxonomy" id="455344"/>
    <lineage>
        <taxon>Bacteria</taxon>
        <taxon>Bacillati</taxon>
        <taxon>Actinomycetota</taxon>
        <taxon>Actinomycetes</taxon>
        <taxon>Pseudonocardiales</taxon>
        <taxon>Pseudonocardiaceae</taxon>
        <taxon>Saccharopolyspora</taxon>
    </lineage>
</organism>
<dbReference type="PANTHER" id="PTHR44196">
    <property type="entry name" value="DEHYDROGENASE/REDUCTASE SDR FAMILY MEMBER 7B"/>
    <property type="match status" value="1"/>
</dbReference>
<evidence type="ECO:0000256" key="1">
    <source>
        <dbReference type="ARBA" id="ARBA00006484"/>
    </source>
</evidence>
<name>A0A840N894_9PSEU</name>
<comment type="similarity">
    <text evidence="1 3">Belongs to the short-chain dehydrogenases/reductases (SDR) family.</text>
</comment>
<dbReference type="InterPro" id="IPR020904">
    <property type="entry name" value="Sc_DH/Rdtase_CS"/>
</dbReference>
<dbReference type="GO" id="GO:0016020">
    <property type="term" value="C:membrane"/>
    <property type="evidence" value="ECO:0007669"/>
    <property type="project" value="TreeGrafter"/>
</dbReference>
<sequence length="281" mass="29537">MQPTPAGLVIAVTGAARGIGREIARELAAAGARVALGDRDLDAARDTARALPGDVAAFPVDVTDTPSFTAFLDAVEQRWGPVDVLVNNAGVMWVGPFDEEPEDAARRQVDVNLLGVIRGVRLAAPAMRARGRGQIVTIASGAAKLAPAGEATYAATKHAVYGYLNAVRTELHGSGVRLSVVLPGVVETELAAGTATGPVRRLTPAEVARAVLGVIRRPRFEVALPRRMGLAARLAAVLPDPARFRLLRTAVPNQVLAVTDKTARHSYENRAVTDPDGSSER</sequence>
<evidence type="ECO:0000256" key="2">
    <source>
        <dbReference type="ARBA" id="ARBA00023002"/>
    </source>
</evidence>
<keyword evidence="2" id="KW-0560">Oxidoreductase</keyword>
<dbReference type="Pfam" id="PF00106">
    <property type="entry name" value="adh_short"/>
    <property type="match status" value="1"/>
</dbReference>
<dbReference type="RefSeq" id="WP_343071285.1">
    <property type="nucleotide sequence ID" value="NZ_JACHIV010000001.1"/>
</dbReference>
<dbReference type="SUPFAM" id="SSF51735">
    <property type="entry name" value="NAD(P)-binding Rossmann-fold domains"/>
    <property type="match status" value="1"/>
</dbReference>
<dbReference type="PRINTS" id="PR00081">
    <property type="entry name" value="GDHRDH"/>
</dbReference>
<dbReference type="CDD" id="cd05233">
    <property type="entry name" value="SDR_c"/>
    <property type="match status" value="1"/>
</dbReference>
<dbReference type="AlphaFoldDB" id="A0A840N894"/>
<accession>A0A840N894</accession>
<dbReference type="PROSITE" id="PS00061">
    <property type="entry name" value="ADH_SHORT"/>
    <property type="match status" value="1"/>
</dbReference>
<dbReference type="Gene3D" id="3.40.50.720">
    <property type="entry name" value="NAD(P)-binding Rossmann-like Domain"/>
    <property type="match status" value="1"/>
</dbReference>
<gene>
    <name evidence="4" type="ORF">BJ969_001454</name>
</gene>
<proteinExistence type="inferred from homology"/>
<dbReference type="NCBIfam" id="NF005878">
    <property type="entry name" value="PRK07825.1"/>
    <property type="match status" value="1"/>
</dbReference>
<reference evidence="4 5" key="1">
    <citation type="submission" date="2020-08" db="EMBL/GenBank/DDBJ databases">
        <title>Sequencing the genomes of 1000 actinobacteria strains.</title>
        <authorList>
            <person name="Klenk H.-P."/>
        </authorList>
    </citation>
    <scope>NUCLEOTIDE SEQUENCE [LARGE SCALE GENOMIC DNA]</scope>
    <source>
        <strain evidence="4 5">DSM 45582</strain>
    </source>
</reference>
<protein>
    <recommendedName>
        <fullName evidence="6">Short-subunit dehydrogenase</fullName>
    </recommendedName>
</protein>
<dbReference type="Proteomes" id="UP000580474">
    <property type="component" value="Unassembled WGS sequence"/>
</dbReference>
<evidence type="ECO:0000313" key="4">
    <source>
        <dbReference type="EMBL" id="MBB5068366.1"/>
    </source>
</evidence>
<evidence type="ECO:0008006" key="6">
    <source>
        <dbReference type="Google" id="ProtNLM"/>
    </source>
</evidence>
<dbReference type="PANTHER" id="PTHR44196:SF1">
    <property type="entry name" value="DEHYDROGENASE_REDUCTASE SDR FAMILY MEMBER 7B"/>
    <property type="match status" value="1"/>
</dbReference>
<keyword evidence="5" id="KW-1185">Reference proteome</keyword>
<dbReference type="PRINTS" id="PR00080">
    <property type="entry name" value="SDRFAMILY"/>
</dbReference>
<dbReference type="EMBL" id="JACHIV010000001">
    <property type="protein sequence ID" value="MBB5068366.1"/>
    <property type="molecule type" value="Genomic_DNA"/>
</dbReference>
<comment type="caution">
    <text evidence="4">The sequence shown here is derived from an EMBL/GenBank/DDBJ whole genome shotgun (WGS) entry which is preliminary data.</text>
</comment>
<dbReference type="GO" id="GO:0016491">
    <property type="term" value="F:oxidoreductase activity"/>
    <property type="evidence" value="ECO:0007669"/>
    <property type="project" value="UniProtKB-KW"/>
</dbReference>
<evidence type="ECO:0000313" key="5">
    <source>
        <dbReference type="Proteomes" id="UP000580474"/>
    </source>
</evidence>
<dbReference type="InterPro" id="IPR036291">
    <property type="entry name" value="NAD(P)-bd_dom_sf"/>
</dbReference>
<evidence type="ECO:0000256" key="3">
    <source>
        <dbReference type="RuleBase" id="RU000363"/>
    </source>
</evidence>
<dbReference type="InterPro" id="IPR002347">
    <property type="entry name" value="SDR_fam"/>
</dbReference>